<reference evidence="2" key="1">
    <citation type="submission" date="2025-08" db="UniProtKB">
        <authorList>
            <consortium name="Ensembl"/>
        </authorList>
    </citation>
    <scope>IDENTIFICATION</scope>
</reference>
<accession>A0A8C8E6E7</accession>
<proteinExistence type="predicted"/>
<dbReference type="AlphaFoldDB" id="A0A8C8E6E7"/>
<evidence type="ECO:0000256" key="1">
    <source>
        <dbReference type="SAM" id="MobiDB-lite"/>
    </source>
</evidence>
<reference evidence="2" key="2">
    <citation type="submission" date="2025-09" db="UniProtKB">
        <authorList>
            <consortium name="Ensembl"/>
        </authorList>
    </citation>
    <scope>IDENTIFICATION</scope>
</reference>
<sequence>SHRGSLPASGAFPSAVMESATTRGLRGGRSHLYLIYFFFHDPAVPCAASRHSSVSGDRVSGSGSGPCPKERAVCSPQLGPFLGARATFLRFSLTGAEAPALLLGGAVADEA</sequence>
<dbReference type="Ensembl" id="ENSOSUT00000004708.1">
    <property type="protein sequence ID" value="ENSOSUP00000004557.1"/>
    <property type="gene ID" value="ENSOSUG00000003364.1"/>
</dbReference>
<feature type="compositionally biased region" description="Low complexity" evidence="1">
    <location>
        <begin position="50"/>
        <end position="61"/>
    </location>
</feature>
<dbReference type="Proteomes" id="UP000694552">
    <property type="component" value="Unplaced"/>
</dbReference>
<keyword evidence="3" id="KW-1185">Reference proteome</keyword>
<organism evidence="2 3">
    <name type="scientific">Otus sunia</name>
    <name type="common">Oriental scops-owl</name>
    <dbReference type="NCBI Taxonomy" id="257818"/>
    <lineage>
        <taxon>Eukaryota</taxon>
        <taxon>Metazoa</taxon>
        <taxon>Chordata</taxon>
        <taxon>Craniata</taxon>
        <taxon>Vertebrata</taxon>
        <taxon>Euteleostomi</taxon>
        <taxon>Archelosauria</taxon>
        <taxon>Archosauria</taxon>
        <taxon>Dinosauria</taxon>
        <taxon>Saurischia</taxon>
        <taxon>Theropoda</taxon>
        <taxon>Coelurosauria</taxon>
        <taxon>Aves</taxon>
        <taxon>Neognathae</taxon>
        <taxon>Neoaves</taxon>
        <taxon>Telluraves</taxon>
        <taxon>Strigiformes</taxon>
        <taxon>Strigidae</taxon>
        <taxon>Otus</taxon>
    </lineage>
</organism>
<evidence type="ECO:0000313" key="3">
    <source>
        <dbReference type="Proteomes" id="UP000694552"/>
    </source>
</evidence>
<feature type="region of interest" description="Disordered" evidence="1">
    <location>
        <begin position="50"/>
        <end position="69"/>
    </location>
</feature>
<evidence type="ECO:0000313" key="2">
    <source>
        <dbReference type="Ensembl" id="ENSOSUP00000004557.1"/>
    </source>
</evidence>
<protein>
    <submittedName>
        <fullName evidence="2">Uncharacterized protein</fullName>
    </submittedName>
</protein>
<name>A0A8C8E6E7_9STRI</name>